<proteinExistence type="predicted"/>
<feature type="transmembrane region" description="Helical" evidence="10">
    <location>
        <begin position="334"/>
        <end position="353"/>
    </location>
</feature>
<keyword evidence="12" id="KW-1185">Reference proteome</keyword>
<sequence length="359" mass="37682">MLPALAGYAGARALGVLLLAWVSGGFGQAFHLLSGRWDAVWYARIVAHGYGVTLHPPDGRSLSAMAFFPLYPWLEQALHGLSGGLLTVPAAGLAVSWAASVAAAWGICAVGGAVGGRRVGIVLALLWGAYPVAVVQSMAYTETLFTALAAWALYAALWRRWLTAGWLTLAAGLTRPSAAALVAAVWVGMLVARRFDRRVAAGAVLAPLGAAAYVVFVAVRTGSVFGYFHVQAEWGNGFDAGVSFARFAWAHARVNAWAGVGLVAAVAVVAWLLVLCVRRRPRLPVELIVYAAVLAVMTFGASGFFGSKPRLLMPAFPLLLPIAFGVARWRTRWAVLLLGAVVVGSGVYGAFMLQGSGPP</sequence>
<dbReference type="EMBL" id="MLCF01000109">
    <property type="protein sequence ID" value="OIV36190.1"/>
    <property type="molecule type" value="Genomic_DNA"/>
</dbReference>
<protein>
    <recommendedName>
        <fullName evidence="13">Glycosyltransferase RgtA/B/C/D-like domain-containing protein</fullName>
    </recommendedName>
</protein>
<dbReference type="GO" id="GO:0006506">
    <property type="term" value="P:GPI anchor biosynthetic process"/>
    <property type="evidence" value="ECO:0007669"/>
    <property type="project" value="UniProtKB-UniPathway"/>
</dbReference>
<evidence type="ECO:0000313" key="11">
    <source>
        <dbReference type="EMBL" id="OIV36190.1"/>
    </source>
</evidence>
<comment type="pathway">
    <text evidence="2">Glycolipid biosynthesis; glycosylphosphatidylinositol-anchor biosynthesis.</text>
</comment>
<feature type="transmembrane region" description="Helical" evidence="10">
    <location>
        <begin position="287"/>
        <end position="305"/>
    </location>
</feature>
<evidence type="ECO:0000256" key="9">
    <source>
        <dbReference type="ARBA" id="ARBA00023136"/>
    </source>
</evidence>
<evidence type="ECO:0000256" key="2">
    <source>
        <dbReference type="ARBA" id="ARBA00004687"/>
    </source>
</evidence>
<evidence type="ECO:0000256" key="1">
    <source>
        <dbReference type="ARBA" id="ARBA00004477"/>
    </source>
</evidence>
<comment type="subcellular location">
    <subcellularLocation>
        <location evidence="1">Endoplasmic reticulum membrane</location>
        <topology evidence="1">Multi-pass membrane protein</topology>
    </subcellularLocation>
</comment>
<dbReference type="Proteomes" id="UP000243342">
    <property type="component" value="Unassembled WGS sequence"/>
</dbReference>
<evidence type="ECO:0000256" key="5">
    <source>
        <dbReference type="ARBA" id="ARBA00022679"/>
    </source>
</evidence>
<reference evidence="11 12" key="1">
    <citation type="submission" date="2016-10" db="EMBL/GenBank/DDBJ databases">
        <title>Genome sequence of Streptomyces gilvigriseus MUSC 26.</title>
        <authorList>
            <person name="Lee L.-H."/>
            <person name="Ser H.-L."/>
        </authorList>
    </citation>
    <scope>NUCLEOTIDE SEQUENCE [LARGE SCALE GENOMIC DNA]</scope>
    <source>
        <strain evidence="11 12">MUSC 26</strain>
    </source>
</reference>
<keyword evidence="5" id="KW-0808">Transferase</keyword>
<dbReference type="PANTHER" id="PTHR12468">
    <property type="entry name" value="GPI MANNOSYLTRANSFERASE 2"/>
    <property type="match status" value="1"/>
</dbReference>
<dbReference type="STRING" id="1428644.BIV57_17575"/>
<evidence type="ECO:0000313" key="12">
    <source>
        <dbReference type="Proteomes" id="UP000243342"/>
    </source>
</evidence>
<evidence type="ECO:0000256" key="7">
    <source>
        <dbReference type="ARBA" id="ARBA00022824"/>
    </source>
</evidence>
<feature type="transmembrane region" description="Helical" evidence="10">
    <location>
        <begin position="256"/>
        <end position="275"/>
    </location>
</feature>
<feature type="transmembrane region" description="Helical" evidence="10">
    <location>
        <begin position="90"/>
        <end position="114"/>
    </location>
</feature>
<evidence type="ECO:0000256" key="8">
    <source>
        <dbReference type="ARBA" id="ARBA00022989"/>
    </source>
</evidence>
<dbReference type="GO" id="GO:0004376">
    <property type="term" value="F:GPI mannosyltransferase activity"/>
    <property type="evidence" value="ECO:0007669"/>
    <property type="project" value="InterPro"/>
</dbReference>
<keyword evidence="7" id="KW-0256">Endoplasmic reticulum</keyword>
<evidence type="ECO:0008006" key="13">
    <source>
        <dbReference type="Google" id="ProtNLM"/>
    </source>
</evidence>
<keyword evidence="8 10" id="KW-1133">Transmembrane helix</keyword>
<evidence type="ECO:0000256" key="3">
    <source>
        <dbReference type="ARBA" id="ARBA00022502"/>
    </source>
</evidence>
<keyword evidence="3" id="KW-0337">GPI-anchor biosynthesis</keyword>
<organism evidence="11 12">
    <name type="scientific">Mangrovactinospora gilvigrisea</name>
    <dbReference type="NCBI Taxonomy" id="1428644"/>
    <lineage>
        <taxon>Bacteria</taxon>
        <taxon>Bacillati</taxon>
        <taxon>Actinomycetota</taxon>
        <taxon>Actinomycetes</taxon>
        <taxon>Kitasatosporales</taxon>
        <taxon>Streptomycetaceae</taxon>
        <taxon>Mangrovactinospora</taxon>
    </lineage>
</organism>
<dbReference type="UniPathway" id="UPA00196"/>
<accession>A0A1J7BC28</accession>
<feature type="transmembrane region" description="Helical" evidence="10">
    <location>
        <begin position="199"/>
        <end position="219"/>
    </location>
</feature>
<evidence type="ECO:0000256" key="4">
    <source>
        <dbReference type="ARBA" id="ARBA00022676"/>
    </source>
</evidence>
<feature type="transmembrane region" description="Helical" evidence="10">
    <location>
        <begin position="311"/>
        <end position="327"/>
    </location>
</feature>
<dbReference type="AlphaFoldDB" id="A0A1J7BC28"/>
<keyword evidence="9 10" id="KW-0472">Membrane</keyword>
<dbReference type="GO" id="GO:0000009">
    <property type="term" value="F:alpha-1,6-mannosyltransferase activity"/>
    <property type="evidence" value="ECO:0007669"/>
    <property type="project" value="InterPro"/>
</dbReference>
<dbReference type="InterPro" id="IPR007315">
    <property type="entry name" value="PIG-V/Gpi18"/>
</dbReference>
<feature type="transmembrane region" description="Helical" evidence="10">
    <location>
        <begin position="121"/>
        <end position="154"/>
    </location>
</feature>
<comment type="caution">
    <text evidence="11">The sequence shown here is derived from an EMBL/GenBank/DDBJ whole genome shotgun (WGS) entry which is preliminary data.</text>
</comment>
<keyword evidence="6 10" id="KW-0812">Transmembrane</keyword>
<feature type="transmembrane region" description="Helical" evidence="10">
    <location>
        <begin position="166"/>
        <end position="192"/>
    </location>
</feature>
<name>A0A1J7BC28_9ACTN</name>
<dbReference type="GO" id="GO:0016020">
    <property type="term" value="C:membrane"/>
    <property type="evidence" value="ECO:0007669"/>
    <property type="project" value="GOC"/>
</dbReference>
<evidence type="ECO:0000256" key="10">
    <source>
        <dbReference type="SAM" id="Phobius"/>
    </source>
</evidence>
<gene>
    <name evidence="11" type="ORF">BIV57_17575</name>
</gene>
<keyword evidence="4" id="KW-0328">Glycosyltransferase</keyword>
<dbReference type="PANTHER" id="PTHR12468:SF2">
    <property type="entry name" value="GPI MANNOSYLTRANSFERASE 2"/>
    <property type="match status" value="1"/>
</dbReference>
<evidence type="ECO:0000256" key="6">
    <source>
        <dbReference type="ARBA" id="ARBA00022692"/>
    </source>
</evidence>